<feature type="region of interest" description="Disordered" evidence="3">
    <location>
        <begin position="1293"/>
        <end position="1320"/>
    </location>
</feature>
<dbReference type="InterPro" id="IPR050358">
    <property type="entry name" value="RSE1/DDB1/CFT1"/>
</dbReference>
<accession>A0A4U0WVW4</accession>
<feature type="domain" description="RSE1/DDB1/CPSF1 first beta-propeller" evidence="5">
    <location>
        <begin position="76"/>
        <end position="449"/>
    </location>
</feature>
<name>A0A4U0WVW4_9PEZI</name>
<keyword evidence="8" id="KW-1185">Reference proteome</keyword>
<reference evidence="7 8" key="1">
    <citation type="submission" date="2017-03" db="EMBL/GenBank/DDBJ databases">
        <title>Genomes of endolithic fungi from Antarctica.</title>
        <authorList>
            <person name="Coleine C."/>
            <person name="Masonjones S."/>
            <person name="Stajich J.E."/>
        </authorList>
    </citation>
    <scope>NUCLEOTIDE SEQUENCE [LARGE SCALE GENOMIC DNA]</scope>
    <source>
        <strain evidence="7 8">CCFEE 5187</strain>
    </source>
</reference>
<dbReference type="FunFam" id="2.130.10.10:FF:000625">
    <property type="entry name" value="mRNA cleavage and polyadenylation factor subunit"/>
    <property type="match status" value="1"/>
</dbReference>
<feature type="compositionally biased region" description="Pro residues" evidence="3">
    <location>
        <begin position="1302"/>
        <end position="1318"/>
    </location>
</feature>
<evidence type="ECO:0000259" key="4">
    <source>
        <dbReference type="Pfam" id="PF03178"/>
    </source>
</evidence>
<comment type="subcellular location">
    <subcellularLocation>
        <location evidence="1">Nucleus</location>
    </subcellularLocation>
</comment>
<dbReference type="InterPro" id="IPR004871">
    <property type="entry name" value="RSE1/DDB1/CPSF1_C"/>
</dbReference>
<evidence type="ECO:0000256" key="1">
    <source>
        <dbReference type="ARBA" id="ARBA00004123"/>
    </source>
</evidence>
<dbReference type="Pfam" id="PF23726">
    <property type="entry name" value="Beta-prop_RSE1_2nd"/>
    <property type="match status" value="1"/>
</dbReference>
<evidence type="ECO:0000256" key="3">
    <source>
        <dbReference type="SAM" id="MobiDB-lite"/>
    </source>
</evidence>
<dbReference type="GO" id="GO:0003676">
    <property type="term" value="F:nucleic acid binding"/>
    <property type="evidence" value="ECO:0007669"/>
    <property type="project" value="InterPro"/>
</dbReference>
<evidence type="ECO:0008006" key="9">
    <source>
        <dbReference type="Google" id="ProtNLM"/>
    </source>
</evidence>
<dbReference type="STRING" id="331657.A0A4U0WVW4"/>
<dbReference type="PANTHER" id="PTHR10644">
    <property type="entry name" value="DNA REPAIR/RNA PROCESSING CPSF FAMILY"/>
    <property type="match status" value="1"/>
</dbReference>
<organism evidence="7 8">
    <name type="scientific">Cryomyces minteri</name>
    <dbReference type="NCBI Taxonomy" id="331657"/>
    <lineage>
        <taxon>Eukaryota</taxon>
        <taxon>Fungi</taxon>
        <taxon>Dikarya</taxon>
        <taxon>Ascomycota</taxon>
        <taxon>Pezizomycotina</taxon>
        <taxon>Dothideomycetes</taxon>
        <taxon>Dothideomycetes incertae sedis</taxon>
        <taxon>Cryomyces</taxon>
    </lineage>
</organism>
<dbReference type="InterPro" id="IPR018846">
    <property type="entry name" value="Beta-prop_RSE1/DDB1/CPSF1_1st"/>
</dbReference>
<dbReference type="GO" id="GO:0005634">
    <property type="term" value="C:nucleus"/>
    <property type="evidence" value="ECO:0007669"/>
    <property type="project" value="UniProtKB-SubCell"/>
</dbReference>
<dbReference type="Proteomes" id="UP000308768">
    <property type="component" value="Unassembled WGS sequence"/>
</dbReference>
<comment type="caution">
    <text evidence="7">The sequence shown here is derived from an EMBL/GenBank/DDBJ whole genome shotgun (WGS) entry which is preliminary data.</text>
</comment>
<protein>
    <recommendedName>
        <fullName evidence="9">Protein cft1</fullName>
    </recommendedName>
</protein>
<feature type="domain" description="RSE1/DDB1/CPSF1 C-terminal" evidence="4">
    <location>
        <begin position="1039"/>
        <end position="1413"/>
    </location>
</feature>
<gene>
    <name evidence="7" type="ORF">B0A49_04922</name>
</gene>
<feature type="compositionally biased region" description="Polar residues" evidence="3">
    <location>
        <begin position="491"/>
        <end position="508"/>
    </location>
</feature>
<dbReference type="Gene3D" id="2.130.10.10">
    <property type="entry name" value="YVTN repeat-like/Quinoprotein amine dehydrogenase"/>
    <property type="match status" value="2"/>
</dbReference>
<dbReference type="InterPro" id="IPR015943">
    <property type="entry name" value="WD40/YVTN_repeat-like_dom_sf"/>
</dbReference>
<sequence length="1452" mass="156478">MQCYTELTPPTAVTHAVTLSFLGPKAHNLVVAKTSLLQVFELRTIISDVDSAPVEKRRRLSQPDTTDHHFLGGDLHRTEQTSKLVLVGEYALSGTITSLARVKVLNTKAGGEALLLSFKDAKLSLVEWDPERHNLSTISIHYYEGEDLQGAPWAPDLGDCHNYLTADPSSRCAALKFGARHLAILPFRQIGDDLVEGGYNSDLDTPPAQKPADIADTNGDADNTQTPYTSSFVLPLTALDPSLTHPVHLAFLYEYREPTFGIISSVKAPGSSLFEERRDILTYNVFTLDLEQRASTTLLSVSGLPHDLFQVIPLPLPVGGALLIGGNEFVHVDQAGKTNAVGVNEFAKQCSTFSMADQSDLALRLEGCTVEQLGLDTGDILVILSTGELAILNFRLDGRSVSGLSLQRVADERGGLAIKAGGSCTASLGRSKIFVGSEAGDSVILGWTRKTAQLTRKRSHAQMLDVDSDISLDEDDLEDPDDDLYGGSDSGAKQDNASSPTTGNASSNYTFRVHDTLTNLAPIRDICLGKPAEFVRQEDRIKLDRVTAPLELVATTGQGRAGGLAVLNREIHPLILRQTEFPQVKDIWTVNAKKPAPKGLAKPEEGTVDTEAEMSPDADYDQFMIVSRSDLGSDDLNEESKVYSITSSGFEEKRGTEFELDGATIDVGTLAGGTRIVQVREGALHVYDSELGLAQIMPMEDEITDAELKVVSTSFADPYLLILRDDASAQVLEADSNGDIDELERGDALLATKWLSGCVYKSPSVGGKALVFLLSAEGGLHIFELPNLSKPVCTFPSLSFLPPFLSADYAPRRSADRETLTEIVVADLGDKTSKSPYLIVRTATDDLILYQPYSYFPDGPSSSGHAFASPSILRFLKIPHPHIAKYSEDAAGQTQRPSPLRALSNVGGYSTVFMAGPSPSFVLKEASSAPKVLNLRGEVVRGLTGFHTASCEYGFAYVSADNTLRECQLPSNTRYGDSGWATRTTLLGQDVNTLCYHPPKRVYVVGTSEKVDFTLPADDFHDWWRNEDILLRPQIEQGMLQLFDPPTGTVVNTYPLDPTEVIVSMKTLDLEVSEKTHARKQLVAVGTALIRGEDLPTKGAIYVFDVIDVVPEPGKPETGKKLKLVAKEEVKGAVTAVSGIGTQGVLIIAQGQKLMVRGLKEDGSLLPVAFLDVQCTVSALKELDRTGLWLAGDMWKGIWFGGYSHALPQEDEPYKLTMLGKGRARMEVVAAEFLPWGDQLYIIVADAHGDLHVLQFDPEHPKSLSGQRLLHKSAFHTGHAVTSLTLLPSTLPAAAPTAEPTKPAPTPSSTPPDLPGLPQPSNAVLHHVLLTTATGSLALITPLPEPAYHRLAALSTHLTNYLDHPAGLNPRAYRAVERHGSVGAGEGFAGGGGSGGGGMGGRSVVDGNLVRRIWELGMGRREEVLGRAGGVGEWWAVRGDLEVVGGRGLGFL</sequence>
<feature type="compositionally biased region" description="Acidic residues" evidence="3">
    <location>
        <begin position="469"/>
        <end position="484"/>
    </location>
</feature>
<keyword evidence="2" id="KW-0539">Nucleus</keyword>
<proteinExistence type="predicted"/>
<evidence type="ECO:0000259" key="5">
    <source>
        <dbReference type="Pfam" id="PF10433"/>
    </source>
</evidence>
<dbReference type="EMBL" id="NAJN01000873">
    <property type="protein sequence ID" value="TKA67852.1"/>
    <property type="molecule type" value="Genomic_DNA"/>
</dbReference>
<feature type="region of interest" description="Disordered" evidence="3">
    <location>
        <begin position="198"/>
        <end position="222"/>
    </location>
</feature>
<feature type="domain" description="RSE1/DDB1/CPSF1 second beta-propeller" evidence="6">
    <location>
        <begin position="574"/>
        <end position="969"/>
    </location>
</feature>
<evidence type="ECO:0000313" key="7">
    <source>
        <dbReference type="EMBL" id="TKA67852.1"/>
    </source>
</evidence>
<dbReference type="InterPro" id="IPR058543">
    <property type="entry name" value="Beta-prop_RSE1/DDB1/CPSF1_2nd"/>
</dbReference>
<evidence type="ECO:0000256" key="2">
    <source>
        <dbReference type="ARBA" id="ARBA00023242"/>
    </source>
</evidence>
<feature type="region of interest" description="Disordered" evidence="3">
    <location>
        <begin position="469"/>
        <end position="508"/>
    </location>
</feature>
<dbReference type="OrthoDB" id="6109at2759"/>
<dbReference type="Pfam" id="PF03178">
    <property type="entry name" value="CPSF_A"/>
    <property type="match status" value="1"/>
</dbReference>
<evidence type="ECO:0000313" key="8">
    <source>
        <dbReference type="Proteomes" id="UP000308768"/>
    </source>
</evidence>
<dbReference type="Pfam" id="PF10433">
    <property type="entry name" value="Beta-prop_RSE1_1st"/>
    <property type="match status" value="1"/>
</dbReference>
<evidence type="ECO:0000259" key="6">
    <source>
        <dbReference type="Pfam" id="PF23726"/>
    </source>
</evidence>